<keyword evidence="2" id="KW-1133">Transmembrane helix</keyword>
<evidence type="ECO:0000256" key="2">
    <source>
        <dbReference type="SAM" id="Phobius"/>
    </source>
</evidence>
<dbReference type="PANTHER" id="PTHR33219">
    <property type="entry name" value="YLMG HOMOLOG PROTEIN 2, CHLOROPLASTIC"/>
    <property type="match status" value="1"/>
</dbReference>
<comment type="caution">
    <text evidence="3">The sequence shown here is derived from an EMBL/GenBank/DDBJ whole genome shotgun (WGS) entry which is preliminary data.</text>
</comment>
<keyword evidence="2" id="KW-0812">Transmembrane</keyword>
<dbReference type="GO" id="GO:0016020">
    <property type="term" value="C:membrane"/>
    <property type="evidence" value="ECO:0007669"/>
    <property type="project" value="InterPro"/>
</dbReference>
<feature type="transmembrane region" description="Helical" evidence="2">
    <location>
        <begin position="14"/>
        <end position="35"/>
    </location>
</feature>
<organism evidence="3 4">
    <name type="scientific">Aphanocapsa feldmannii 277cV</name>
    <dbReference type="NCBI Taxonomy" id="2507553"/>
    <lineage>
        <taxon>Bacteria</taxon>
        <taxon>Bacillati</taxon>
        <taxon>Cyanobacteriota</taxon>
        <taxon>Cyanophyceae</taxon>
        <taxon>Oscillatoriophycideae</taxon>
        <taxon>Chroococcales</taxon>
        <taxon>Microcystaceae</taxon>
        <taxon>Aphanocapsa</taxon>
    </lineage>
</organism>
<dbReference type="EMBL" id="SRMO01000026">
    <property type="protein sequence ID" value="TGG96163.1"/>
    <property type="molecule type" value="Genomic_DNA"/>
</dbReference>
<comment type="similarity">
    <text evidence="1">Belongs to the YggT family.</text>
</comment>
<proteinExistence type="inferred from homology"/>
<dbReference type="InterPro" id="IPR003425">
    <property type="entry name" value="CCB3/YggT"/>
</dbReference>
<dbReference type="PANTHER" id="PTHR33219:SF14">
    <property type="entry name" value="PROTEIN COFACTOR ASSEMBLY OF COMPLEX C SUBUNIT B CCB3, CHLOROPLASTIC-RELATED"/>
    <property type="match status" value="1"/>
</dbReference>
<evidence type="ECO:0000313" key="4">
    <source>
        <dbReference type="Proteomes" id="UP000317990"/>
    </source>
</evidence>
<gene>
    <name evidence="3" type="ORF">ERJ67_01100</name>
</gene>
<reference evidence="3 4" key="1">
    <citation type="journal article" date="2019" name="mSystems">
        <title>Life at home and on the roam: Genomic adaptions reflect the dual lifestyle of an intracellular, facultative symbiont.</title>
        <authorList>
            <person name="Burgsdorf I."/>
        </authorList>
    </citation>
    <scope>NUCLEOTIDE SEQUENCE [LARGE SCALE GENOMIC DNA]</scope>
    <source>
        <strain evidence="3">277cV</strain>
    </source>
</reference>
<protein>
    <submittedName>
        <fullName evidence="3">YggT family protein</fullName>
    </submittedName>
</protein>
<dbReference type="AlphaFoldDB" id="A0A524RQT9"/>
<sequence>MNSGLSLRVPLEGAHLLLGLLLALWTLLFLLRIVLTWYPKADQQSLFWKAVRLPTEPLLAPTRKLVAPIGGVDVTPVIWVGLVSLLRELCVGQQGLITLALRDSRLIG</sequence>
<keyword evidence="2" id="KW-0472">Membrane</keyword>
<evidence type="ECO:0000256" key="1">
    <source>
        <dbReference type="ARBA" id="ARBA00010894"/>
    </source>
</evidence>
<accession>A0A524RQT9</accession>
<evidence type="ECO:0000313" key="3">
    <source>
        <dbReference type="EMBL" id="TGG96163.1"/>
    </source>
</evidence>
<name>A0A524RQT9_9CHRO</name>
<dbReference type="Pfam" id="PF02325">
    <property type="entry name" value="CCB3_YggT"/>
    <property type="match status" value="1"/>
</dbReference>
<dbReference type="Proteomes" id="UP000317990">
    <property type="component" value="Unassembled WGS sequence"/>
</dbReference>